<dbReference type="RefSeq" id="WP_229484706.1">
    <property type="nucleotide sequence ID" value="NZ_JAIVFQ010000013.1"/>
</dbReference>
<gene>
    <name evidence="1" type="ORF">LC586_11790</name>
</gene>
<name>A0ABS8I6S6_9NOSO</name>
<sequence>MPLKIVQNFDSSFTLEAQAQETLFNLLTSEAFLNQICQQLRCQQVKFTELLFQPVPYSLTTIKGMPAEFEKYHKSDEYAIINVPPNFMFSAKIFKPSRLCAIYQKVSA</sequence>
<proteinExistence type="predicted"/>
<protein>
    <submittedName>
        <fullName evidence="1">Uncharacterized protein</fullName>
    </submittedName>
</protein>
<evidence type="ECO:0000313" key="1">
    <source>
        <dbReference type="EMBL" id="MCC5599889.1"/>
    </source>
</evidence>
<dbReference type="Proteomes" id="UP001199525">
    <property type="component" value="Unassembled WGS sequence"/>
</dbReference>
<comment type="caution">
    <text evidence="1">The sequence shown here is derived from an EMBL/GenBank/DDBJ whole genome shotgun (WGS) entry which is preliminary data.</text>
</comment>
<reference evidence="1 2" key="1">
    <citation type="journal article" date="2021" name="Microorganisms">
        <title>Genome Evolution of Filamentous Cyanobacterium Nostoc Species: From Facultative Symbiosis to Free Living.</title>
        <authorList>
            <person name="Huo D."/>
            <person name="Li H."/>
            <person name="Cai F."/>
            <person name="Guo X."/>
            <person name="Qiao Z."/>
            <person name="Wang W."/>
            <person name="Yu G."/>
            <person name="Li R."/>
        </authorList>
    </citation>
    <scope>NUCLEOTIDE SEQUENCE [LARGE SCALE GENOMIC DNA]</scope>
    <source>
        <strain evidence="1 2">CHAB 5714</strain>
    </source>
</reference>
<keyword evidence="2" id="KW-1185">Reference proteome</keyword>
<evidence type="ECO:0000313" key="2">
    <source>
        <dbReference type="Proteomes" id="UP001199525"/>
    </source>
</evidence>
<accession>A0ABS8I6S6</accession>
<dbReference type="EMBL" id="JAIVFQ010000013">
    <property type="protein sequence ID" value="MCC5599889.1"/>
    <property type="molecule type" value="Genomic_DNA"/>
</dbReference>
<organism evidence="1 2">
    <name type="scientific">Nostoc favosum CHAB5714</name>
    <dbReference type="NCBI Taxonomy" id="2780399"/>
    <lineage>
        <taxon>Bacteria</taxon>
        <taxon>Bacillati</taxon>
        <taxon>Cyanobacteriota</taxon>
        <taxon>Cyanophyceae</taxon>
        <taxon>Nostocales</taxon>
        <taxon>Nostocaceae</taxon>
        <taxon>Nostoc</taxon>
        <taxon>Nostoc favosum</taxon>
    </lineage>
</organism>